<dbReference type="PANTHER" id="PTHR42648:SF28">
    <property type="entry name" value="TRANSPOSON-ENCODED PROTEIN WITH RIBONUCLEASE H-LIKE AND RETROVIRUS ZINC FINGER-LIKE DOMAINS"/>
    <property type="match status" value="1"/>
</dbReference>
<name>A0ABD1QWD9_9LAMI</name>
<proteinExistence type="predicted"/>
<dbReference type="InterPro" id="IPR057670">
    <property type="entry name" value="SH3_retrovirus"/>
</dbReference>
<dbReference type="Proteomes" id="UP001604336">
    <property type="component" value="Unassembled WGS sequence"/>
</dbReference>
<keyword evidence="3" id="KW-1185">Reference proteome</keyword>
<reference evidence="3" key="1">
    <citation type="submission" date="2024-07" db="EMBL/GenBank/DDBJ databases">
        <title>Two chromosome-level genome assemblies of Korean endemic species Abeliophyllum distichum and Forsythia ovata (Oleaceae).</title>
        <authorList>
            <person name="Jang H."/>
        </authorList>
    </citation>
    <scope>NUCLEOTIDE SEQUENCE [LARGE SCALE GENOMIC DNA]</scope>
</reference>
<dbReference type="EMBL" id="JBFOLK010000010">
    <property type="protein sequence ID" value="KAL2480515.1"/>
    <property type="molecule type" value="Genomic_DNA"/>
</dbReference>
<dbReference type="PANTHER" id="PTHR42648">
    <property type="entry name" value="TRANSPOSASE, PUTATIVE-RELATED"/>
    <property type="match status" value="1"/>
</dbReference>
<evidence type="ECO:0000313" key="3">
    <source>
        <dbReference type="Proteomes" id="UP001604336"/>
    </source>
</evidence>
<keyword evidence="2" id="KW-0808">Transferase</keyword>
<keyword evidence="2" id="KW-0548">Nucleotidyltransferase</keyword>
<dbReference type="Pfam" id="PF25597">
    <property type="entry name" value="SH3_retrovirus"/>
    <property type="match status" value="1"/>
</dbReference>
<protein>
    <submittedName>
        <fullName evidence="2">Reverse transcriptase Ty1/copia-type domain-containing protein</fullName>
    </submittedName>
</protein>
<keyword evidence="2" id="KW-0695">RNA-directed DNA polymerase</keyword>
<sequence>MNEIAYSSIILNISDNIVRQVDDATAKELWKALDKHVRNVIKYARDVLNQVIVIDALRSKDLEVKKESRRNIREESLFIRGRNEMRENNYHRKKDREKSKGLAKRFWAEALCTATYLINRSPSSTVNFKMPQELWSGKSQDLSHIRVFGYAAYAHRVEVKLDPWATKCVMLEYLEGVKEYGLWVLGVKGVKIINSRDVKFNKLDMPCLRTSYNQVKQSGEGKSSTGKKIQTDVKRLNANQEVREPEQIDSRVETVQVEVLEQHELKIPETVIPTKNNLKILI</sequence>
<dbReference type="GO" id="GO:0003964">
    <property type="term" value="F:RNA-directed DNA polymerase activity"/>
    <property type="evidence" value="ECO:0007669"/>
    <property type="project" value="UniProtKB-KW"/>
</dbReference>
<dbReference type="SUPFAM" id="SSF53098">
    <property type="entry name" value="Ribonuclease H-like"/>
    <property type="match status" value="1"/>
</dbReference>
<dbReference type="AlphaFoldDB" id="A0ABD1QWD9"/>
<gene>
    <name evidence="2" type="ORF">Adt_33481</name>
</gene>
<evidence type="ECO:0000313" key="2">
    <source>
        <dbReference type="EMBL" id="KAL2480515.1"/>
    </source>
</evidence>
<accession>A0ABD1QWD9</accession>
<comment type="caution">
    <text evidence="2">The sequence shown here is derived from an EMBL/GenBank/DDBJ whole genome shotgun (WGS) entry which is preliminary data.</text>
</comment>
<dbReference type="InterPro" id="IPR012337">
    <property type="entry name" value="RNaseH-like_sf"/>
</dbReference>
<organism evidence="2 3">
    <name type="scientific">Abeliophyllum distichum</name>
    <dbReference type="NCBI Taxonomy" id="126358"/>
    <lineage>
        <taxon>Eukaryota</taxon>
        <taxon>Viridiplantae</taxon>
        <taxon>Streptophyta</taxon>
        <taxon>Embryophyta</taxon>
        <taxon>Tracheophyta</taxon>
        <taxon>Spermatophyta</taxon>
        <taxon>Magnoliopsida</taxon>
        <taxon>eudicotyledons</taxon>
        <taxon>Gunneridae</taxon>
        <taxon>Pentapetalae</taxon>
        <taxon>asterids</taxon>
        <taxon>lamiids</taxon>
        <taxon>Lamiales</taxon>
        <taxon>Oleaceae</taxon>
        <taxon>Forsythieae</taxon>
        <taxon>Abeliophyllum</taxon>
    </lineage>
</organism>
<dbReference type="InterPro" id="IPR039537">
    <property type="entry name" value="Retrotran_Ty1/copia-like"/>
</dbReference>
<feature type="domain" description="Retroviral polymerase SH3-like" evidence="1">
    <location>
        <begin position="152"/>
        <end position="203"/>
    </location>
</feature>
<evidence type="ECO:0000259" key="1">
    <source>
        <dbReference type="Pfam" id="PF25597"/>
    </source>
</evidence>